<evidence type="ECO:0000256" key="4">
    <source>
        <dbReference type="ARBA" id="ARBA00022960"/>
    </source>
</evidence>
<dbReference type="InterPro" id="IPR005490">
    <property type="entry name" value="LD_TPept_cat_dom"/>
</dbReference>
<feature type="active site" description="Nucleophile" evidence="7">
    <location>
        <position position="271"/>
    </location>
</feature>
<dbReference type="UniPathway" id="UPA00219"/>
<comment type="pathway">
    <text evidence="1 7">Cell wall biogenesis; peptidoglycan biosynthesis.</text>
</comment>
<dbReference type="OrthoDB" id="9809748at2"/>
<keyword evidence="3" id="KW-0808">Transferase</keyword>
<evidence type="ECO:0000313" key="9">
    <source>
        <dbReference type="EMBL" id="THJ34589.1"/>
    </source>
</evidence>
<dbReference type="SUPFAM" id="SSF141523">
    <property type="entry name" value="L,D-transpeptidase catalytic domain-like"/>
    <property type="match status" value="1"/>
</dbReference>
<evidence type="ECO:0000256" key="5">
    <source>
        <dbReference type="ARBA" id="ARBA00022984"/>
    </source>
</evidence>
<dbReference type="CDD" id="cd16913">
    <property type="entry name" value="YkuD_like"/>
    <property type="match status" value="1"/>
</dbReference>
<organism evidence="9 10">
    <name type="scientific">Lampropedia aestuarii</name>
    <dbReference type="NCBI Taxonomy" id="2562762"/>
    <lineage>
        <taxon>Bacteria</taxon>
        <taxon>Pseudomonadati</taxon>
        <taxon>Pseudomonadota</taxon>
        <taxon>Betaproteobacteria</taxon>
        <taxon>Burkholderiales</taxon>
        <taxon>Comamonadaceae</taxon>
        <taxon>Lampropedia</taxon>
    </lineage>
</organism>
<gene>
    <name evidence="9" type="ORF">E8K88_06290</name>
</gene>
<accession>A0A4S5BQI6</accession>
<dbReference type="GO" id="GO:0004180">
    <property type="term" value="F:carboxypeptidase activity"/>
    <property type="evidence" value="ECO:0007669"/>
    <property type="project" value="UniProtKB-ARBA"/>
</dbReference>
<dbReference type="RefSeq" id="WP_136405799.1">
    <property type="nucleotide sequence ID" value="NZ_JARXRQ010000017.1"/>
</dbReference>
<comment type="caution">
    <text evidence="9">The sequence shown here is derived from an EMBL/GenBank/DDBJ whole genome shotgun (WGS) entry which is preliminary data.</text>
</comment>
<dbReference type="Gene3D" id="2.40.440.10">
    <property type="entry name" value="L,D-transpeptidase catalytic domain-like"/>
    <property type="match status" value="1"/>
</dbReference>
<dbReference type="EMBL" id="SSWX01000006">
    <property type="protein sequence ID" value="THJ34589.1"/>
    <property type="molecule type" value="Genomic_DNA"/>
</dbReference>
<dbReference type="PROSITE" id="PS52029">
    <property type="entry name" value="LD_TPASE"/>
    <property type="match status" value="1"/>
</dbReference>
<dbReference type="GO" id="GO:0008360">
    <property type="term" value="P:regulation of cell shape"/>
    <property type="evidence" value="ECO:0007669"/>
    <property type="project" value="UniProtKB-UniRule"/>
</dbReference>
<dbReference type="InterPro" id="IPR038063">
    <property type="entry name" value="Transpep_catalytic_dom"/>
</dbReference>
<dbReference type="Pfam" id="PF03734">
    <property type="entry name" value="YkuD"/>
    <property type="match status" value="1"/>
</dbReference>
<feature type="active site" description="Proton donor/acceptor" evidence="7">
    <location>
        <position position="254"/>
    </location>
</feature>
<evidence type="ECO:0000256" key="3">
    <source>
        <dbReference type="ARBA" id="ARBA00022679"/>
    </source>
</evidence>
<evidence type="ECO:0000256" key="1">
    <source>
        <dbReference type="ARBA" id="ARBA00004752"/>
    </source>
</evidence>
<evidence type="ECO:0000256" key="7">
    <source>
        <dbReference type="PROSITE-ProRule" id="PRU01373"/>
    </source>
</evidence>
<keyword evidence="6 7" id="KW-0961">Cell wall biogenesis/degradation</keyword>
<dbReference type="GO" id="GO:0016740">
    <property type="term" value="F:transferase activity"/>
    <property type="evidence" value="ECO:0007669"/>
    <property type="project" value="UniProtKB-KW"/>
</dbReference>
<sequence length="422" mass="46786">MSSPIAAAHRRSGVGAVAQRRPRPVLRSLVVTLGIWLALLGGSQAQRAQTLPESAQTDSLQAESRLVYVFQKIEQNQLNEALAELDVLLASTPNFRLAQLVYSDLLRLRSGLSLNQASEAERASLQGLHDELRLRLSAVAAPPPQGAVPAQFLKLDPSVRHAIAVDAAKSRLYLFANGEQGLSLVGDFYISVGKQGVDKREEGDQRTPLGMYFTTRMIPGAKLPDLYGVGALPVNYPNDWDRLHGRTGSGIWLHGSPSDQFARVPQASDGCVVLSNPDMQLLLQTVDRRTPVLFAPYLDWVQPQALQPTMAAFDKTVHAWALARSSAAGMGGLDIFYTPELRESASQRKLFERQAKHYASRDFRLAETSLYEWRDAMGEVRIVNVRSFSPEFPNGLSLRQYWRQNNGQWQIFSEDVLAELQP</sequence>
<dbReference type="AlphaFoldDB" id="A0A4S5BQI6"/>
<dbReference type="GO" id="GO:0071555">
    <property type="term" value="P:cell wall organization"/>
    <property type="evidence" value="ECO:0007669"/>
    <property type="project" value="UniProtKB-UniRule"/>
</dbReference>
<evidence type="ECO:0000259" key="8">
    <source>
        <dbReference type="PROSITE" id="PS52029"/>
    </source>
</evidence>
<feature type="domain" description="L,D-TPase catalytic" evidence="8">
    <location>
        <begin position="161"/>
        <end position="295"/>
    </location>
</feature>
<comment type="similarity">
    <text evidence="2">Belongs to the YkuD family.</text>
</comment>
<name>A0A4S5BQI6_9BURK</name>
<keyword evidence="4 7" id="KW-0133">Cell shape</keyword>
<keyword evidence="5 7" id="KW-0573">Peptidoglycan synthesis</keyword>
<keyword evidence="10" id="KW-1185">Reference proteome</keyword>
<dbReference type="PANTHER" id="PTHR36699">
    <property type="entry name" value="LD-TRANSPEPTIDASE"/>
    <property type="match status" value="1"/>
</dbReference>
<evidence type="ECO:0000256" key="2">
    <source>
        <dbReference type="ARBA" id="ARBA00005992"/>
    </source>
</evidence>
<proteinExistence type="inferred from homology"/>
<dbReference type="PANTHER" id="PTHR36699:SF1">
    <property type="entry name" value="L,D-TRANSPEPTIDASE YAFK-RELATED"/>
    <property type="match status" value="1"/>
</dbReference>
<dbReference type="GO" id="GO:0009252">
    <property type="term" value="P:peptidoglycan biosynthetic process"/>
    <property type="evidence" value="ECO:0007669"/>
    <property type="project" value="UniProtKB-UniPathway"/>
</dbReference>
<dbReference type="Proteomes" id="UP000306236">
    <property type="component" value="Unassembled WGS sequence"/>
</dbReference>
<reference evidence="9 10" key="1">
    <citation type="submission" date="2019-04" db="EMBL/GenBank/DDBJ databases">
        <title>Lampropedia sp YIM MLB12 draf genome.</title>
        <authorList>
            <person name="Wang Y.-X."/>
        </authorList>
    </citation>
    <scope>NUCLEOTIDE SEQUENCE [LARGE SCALE GENOMIC DNA]</scope>
    <source>
        <strain evidence="9 10">YIM MLB12</strain>
    </source>
</reference>
<protein>
    <recommendedName>
        <fullName evidence="8">L,D-TPase catalytic domain-containing protein</fullName>
    </recommendedName>
</protein>
<evidence type="ECO:0000313" key="10">
    <source>
        <dbReference type="Proteomes" id="UP000306236"/>
    </source>
</evidence>
<evidence type="ECO:0000256" key="6">
    <source>
        <dbReference type="ARBA" id="ARBA00023316"/>
    </source>
</evidence>